<accession>A0A5Q2N9F6</accession>
<keyword evidence="2" id="KW-1185">Reference proteome</keyword>
<proteinExistence type="predicted"/>
<gene>
    <name evidence="1" type="ORF">FTV88_2811</name>
</gene>
<protein>
    <submittedName>
        <fullName evidence="1">Uncharacterized protein</fullName>
    </submittedName>
</protein>
<dbReference type="EMBL" id="CP045875">
    <property type="protein sequence ID" value="QGG48900.1"/>
    <property type="molecule type" value="Genomic_DNA"/>
</dbReference>
<dbReference type="RefSeq" id="WP_153725978.1">
    <property type="nucleotide sequence ID" value="NZ_CP045875.1"/>
</dbReference>
<evidence type="ECO:0000313" key="1">
    <source>
        <dbReference type="EMBL" id="QGG48900.1"/>
    </source>
</evidence>
<name>A0A5Q2N9F6_9FIRM</name>
<sequence length="62" mass="7322">MPSKLMKELLKYECPEIKEHLDGSFELEMVDRGKWQPTPYRGTTIQLLDLLTQQFSFTLAKF</sequence>
<dbReference type="KEGG" id="hcv:FTV88_2811"/>
<dbReference type="Proteomes" id="UP000366051">
    <property type="component" value="Chromosome"/>
</dbReference>
<organism evidence="1 2">
    <name type="scientific">Heliorestis convoluta</name>
    <dbReference type="NCBI Taxonomy" id="356322"/>
    <lineage>
        <taxon>Bacteria</taxon>
        <taxon>Bacillati</taxon>
        <taxon>Bacillota</taxon>
        <taxon>Clostridia</taxon>
        <taxon>Eubacteriales</taxon>
        <taxon>Heliobacteriaceae</taxon>
        <taxon>Heliorestis</taxon>
    </lineage>
</organism>
<dbReference type="AlphaFoldDB" id="A0A5Q2N9F6"/>
<reference evidence="2" key="1">
    <citation type="submission" date="2019-11" db="EMBL/GenBank/DDBJ databases">
        <title>Genome sequence of Heliorestis convoluta strain HH, an alkaliphilic and minimalistic phototrophic bacterium from a soda lake in Egypt.</title>
        <authorList>
            <person name="Dewey E.D."/>
            <person name="Stokes L.M."/>
            <person name="Burchell B.M."/>
            <person name="Shaffer K.N."/>
            <person name="Huntington A.M."/>
            <person name="Baker J.M."/>
            <person name="Nadendla S."/>
            <person name="Giglio M.G."/>
            <person name="Touchman J.W."/>
            <person name="Blankenship R.E."/>
            <person name="Madigan M.T."/>
            <person name="Sattley W.M."/>
        </authorList>
    </citation>
    <scope>NUCLEOTIDE SEQUENCE [LARGE SCALE GENOMIC DNA]</scope>
    <source>
        <strain evidence="2">HH</strain>
    </source>
</reference>
<evidence type="ECO:0000313" key="2">
    <source>
        <dbReference type="Proteomes" id="UP000366051"/>
    </source>
</evidence>